<organism evidence="2 3">
    <name type="scientific">Thalassiosira oceanica</name>
    <name type="common">Marine diatom</name>
    <dbReference type="NCBI Taxonomy" id="159749"/>
    <lineage>
        <taxon>Eukaryota</taxon>
        <taxon>Sar</taxon>
        <taxon>Stramenopiles</taxon>
        <taxon>Ochrophyta</taxon>
        <taxon>Bacillariophyta</taxon>
        <taxon>Coscinodiscophyceae</taxon>
        <taxon>Thalassiosirophycidae</taxon>
        <taxon>Thalassiosirales</taxon>
        <taxon>Thalassiosiraceae</taxon>
        <taxon>Thalassiosira</taxon>
    </lineage>
</organism>
<name>K0QYY6_THAOC</name>
<evidence type="ECO:0000313" key="3">
    <source>
        <dbReference type="Proteomes" id="UP000266841"/>
    </source>
</evidence>
<sequence length="160" mass="18385">MQASGPNRKYPRFELVHLRLRFSWQRASRRSALPEAQDPQHRITERLVLVFLNSTFMNELIAFPKETKPIYPEGPTVALNTHTILVTRHDIQTAAERNRRIGMHANANSAGNNAMHEDHRRRQRKSEDSTAQQEHRQQRSGMPSSGIDDPDLDPPTWSGT</sequence>
<keyword evidence="3" id="KW-1185">Reference proteome</keyword>
<proteinExistence type="predicted"/>
<reference evidence="2 3" key="1">
    <citation type="journal article" date="2012" name="Genome Biol.">
        <title>Genome and low-iron response of an oceanic diatom adapted to chronic iron limitation.</title>
        <authorList>
            <person name="Lommer M."/>
            <person name="Specht M."/>
            <person name="Roy A.S."/>
            <person name="Kraemer L."/>
            <person name="Andreson R."/>
            <person name="Gutowska M.A."/>
            <person name="Wolf J."/>
            <person name="Bergner S.V."/>
            <person name="Schilhabel M.B."/>
            <person name="Klostermeier U.C."/>
            <person name="Beiko R.G."/>
            <person name="Rosenstiel P."/>
            <person name="Hippler M."/>
            <person name="Laroche J."/>
        </authorList>
    </citation>
    <scope>NUCLEOTIDE SEQUENCE [LARGE SCALE GENOMIC DNA]</scope>
    <source>
        <strain evidence="2 3">CCMP1005</strain>
    </source>
</reference>
<dbReference type="AlphaFoldDB" id="K0QYY6"/>
<comment type="caution">
    <text evidence="2">The sequence shown here is derived from an EMBL/GenBank/DDBJ whole genome shotgun (WGS) entry which is preliminary data.</text>
</comment>
<feature type="region of interest" description="Disordered" evidence="1">
    <location>
        <begin position="105"/>
        <end position="160"/>
    </location>
</feature>
<gene>
    <name evidence="2" type="ORF">THAOC_37341</name>
</gene>
<evidence type="ECO:0000256" key="1">
    <source>
        <dbReference type="SAM" id="MobiDB-lite"/>
    </source>
</evidence>
<accession>K0QYY6</accession>
<evidence type="ECO:0000313" key="2">
    <source>
        <dbReference type="EMBL" id="EJK44145.1"/>
    </source>
</evidence>
<protein>
    <submittedName>
        <fullName evidence="2">Uncharacterized protein</fullName>
    </submittedName>
</protein>
<dbReference type="EMBL" id="AGNL01050115">
    <property type="protein sequence ID" value="EJK44145.1"/>
    <property type="molecule type" value="Genomic_DNA"/>
</dbReference>
<dbReference type="Proteomes" id="UP000266841">
    <property type="component" value="Unassembled WGS sequence"/>
</dbReference>
<feature type="compositionally biased region" description="Basic and acidic residues" evidence="1">
    <location>
        <begin position="115"/>
        <end position="137"/>
    </location>
</feature>